<protein>
    <submittedName>
        <fullName evidence="1">Uncharacterized protein</fullName>
    </submittedName>
</protein>
<comment type="caution">
    <text evidence="1">The sequence shown here is derived from an EMBL/GenBank/DDBJ whole genome shotgun (WGS) entry which is preliminary data.</text>
</comment>
<sequence>MSSDASKAASDRAEAIVQAYAVEAKPPLTQDLKARLHAILAAALDPALPEESVSAPLDRLNAAIDGFEAELRSVVGPRVKSLDEAIGSVTMEHRSEAGQPLRAFGGQ</sequence>
<keyword evidence="2" id="KW-1185">Reference proteome</keyword>
<dbReference type="RefSeq" id="WP_147048586.1">
    <property type="nucleotide sequence ID" value="NZ_BJZV01000032.1"/>
</dbReference>
<dbReference type="OrthoDB" id="7998431at2"/>
<name>A0A512JQG6_9HYPH</name>
<dbReference type="EMBL" id="BJZV01000032">
    <property type="protein sequence ID" value="GEP12198.1"/>
    <property type="molecule type" value="Genomic_DNA"/>
</dbReference>
<evidence type="ECO:0000313" key="2">
    <source>
        <dbReference type="Proteomes" id="UP000321750"/>
    </source>
</evidence>
<proteinExistence type="predicted"/>
<organism evidence="1 2">
    <name type="scientific">Methylobacterium gnaphalii</name>
    <dbReference type="NCBI Taxonomy" id="1010610"/>
    <lineage>
        <taxon>Bacteria</taxon>
        <taxon>Pseudomonadati</taxon>
        <taxon>Pseudomonadota</taxon>
        <taxon>Alphaproteobacteria</taxon>
        <taxon>Hyphomicrobiales</taxon>
        <taxon>Methylobacteriaceae</taxon>
        <taxon>Methylobacterium</taxon>
    </lineage>
</organism>
<dbReference type="Proteomes" id="UP000321750">
    <property type="component" value="Unassembled WGS sequence"/>
</dbReference>
<evidence type="ECO:0000313" key="1">
    <source>
        <dbReference type="EMBL" id="GEP12198.1"/>
    </source>
</evidence>
<accession>A0A512JQG6</accession>
<gene>
    <name evidence="1" type="ORF">MGN01_40430</name>
</gene>
<dbReference type="AlphaFoldDB" id="A0A512JQG6"/>
<reference evidence="1 2" key="1">
    <citation type="submission" date="2019-07" db="EMBL/GenBank/DDBJ databases">
        <title>Whole genome shotgun sequence of Methylobacterium gnaphalii NBRC 107716.</title>
        <authorList>
            <person name="Hosoyama A."/>
            <person name="Uohara A."/>
            <person name="Ohji S."/>
            <person name="Ichikawa N."/>
        </authorList>
    </citation>
    <scope>NUCLEOTIDE SEQUENCE [LARGE SCALE GENOMIC DNA]</scope>
    <source>
        <strain evidence="1 2">NBRC 107716</strain>
    </source>
</reference>